<sequence>MSAAAVLPKYPACRSAGIRVPGVFSTATYVIQVYQAGMQRRDLGSLQAPPPRFQRLSCLNLPSSLDYSHLPPHLANFCIFSRDGVSPYWPGCSQTPNLVIHPPRTSQSAGITGVSYCAWPQLHFY</sequence>
<reference evidence="1" key="2">
    <citation type="submission" date="2019-01" db="EMBL/GenBank/DDBJ databases">
        <authorList>
            <person name="Graves T."/>
            <person name="Eichler E.E."/>
            <person name="Wilson R.K."/>
        </authorList>
    </citation>
    <scope>NUCLEOTIDE SEQUENCE [LARGE SCALE GENOMIC DNA]</scope>
    <source>
        <strain evidence="1">17573</strain>
    </source>
</reference>
<dbReference type="AlphaFoldDB" id="A0A5F7ZJG0"/>
<organism evidence="1 2">
    <name type="scientific">Macaca mulatta</name>
    <name type="common">Rhesus macaque</name>
    <dbReference type="NCBI Taxonomy" id="9544"/>
    <lineage>
        <taxon>Eukaryota</taxon>
        <taxon>Metazoa</taxon>
        <taxon>Chordata</taxon>
        <taxon>Craniata</taxon>
        <taxon>Vertebrata</taxon>
        <taxon>Euteleostomi</taxon>
        <taxon>Mammalia</taxon>
        <taxon>Eutheria</taxon>
        <taxon>Euarchontoglires</taxon>
        <taxon>Primates</taxon>
        <taxon>Haplorrhini</taxon>
        <taxon>Catarrhini</taxon>
        <taxon>Cercopithecidae</taxon>
        <taxon>Cercopithecinae</taxon>
        <taxon>Macaca</taxon>
    </lineage>
</organism>
<reference evidence="1" key="4">
    <citation type="submission" date="2025-09" db="UniProtKB">
        <authorList>
            <consortium name="Ensembl"/>
        </authorList>
    </citation>
    <scope>IDENTIFICATION</scope>
    <source>
        <strain evidence="1">17573</strain>
    </source>
</reference>
<evidence type="ECO:0000313" key="1">
    <source>
        <dbReference type="Ensembl" id="ENSMMUP00000064772.1"/>
    </source>
</evidence>
<dbReference type="PANTHER" id="PTHR46254:SF3">
    <property type="entry name" value="SECRETED PROTEIN"/>
    <property type="match status" value="1"/>
</dbReference>
<dbReference type="Bgee" id="ENSMMUG00000061908">
    <property type="expression patterns" value="Expressed in cerebellum and 3 other cell types or tissues"/>
</dbReference>
<dbReference type="PRINTS" id="PR02045">
    <property type="entry name" value="F138DOMAIN"/>
</dbReference>
<reference evidence="2" key="1">
    <citation type="journal article" date="2007" name="Science">
        <title>Evolutionary and biomedical insights from the rhesus macaque genome.</title>
        <authorList>
            <person name="Gibbs R.A."/>
            <person name="Rogers J."/>
            <person name="Katze M.G."/>
            <person name="Bumgarner R."/>
            <person name="Weinstock G.M."/>
            <person name="Mardis E.R."/>
            <person name="Remington K.A."/>
            <person name="Strausberg R.L."/>
            <person name="Venter J.C."/>
            <person name="Wilson R.K."/>
            <person name="Batzer M.A."/>
            <person name="Bustamante C.D."/>
            <person name="Eichler E.E."/>
            <person name="Hahn M.W."/>
            <person name="Hardison R.C."/>
            <person name="Makova K.D."/>
            <person name="Miller W."/>
            <person name="Milosavljevic A."/>
            <person name="Palermo R.E."/>
            <person name="Siepel A."/>
            <person name="Sikela J.M."/>
            <person name="Attaway T."/>
            <person name="Bell S."/>
            <person name="Bernard K.E."/>
            <person name="Buhay C.J."/>
            <person name="Chandrabose M.N."/>
            <person name="Dao M."/>
            <person name="Davis C."/>
            <person name="Delehaunty K.D."/>
            <person name="Ding Y."/>
            <person name="Dinh H.H."/>
            <person name="Dugan-Rocha S."/>
            <person name="Fulton L.A."/>
            <person name="Gabisi R.A."/>
            <person name="Garner T.T."/>
            <person name="Godfrey J."/>
            <person name="Hawes A.C."/>
            <person name="Hernandez J."/>
            <person name="Hines S."/>
            <person name="Holder M."/>
            <person name="Hume J."/>
            <person name="Jhangiani S.N."/>
            <person name="Joshi V."/>
            <person name="Khan Z.M."/>
            <person name="Kirkness E.F."/>
            <person name="Cree A."/>
            <person name="Fowler R.G."/>
            <person name="Lee S."/>
            <person name="Lewis L.R."/>
            <person name="Li Z."/>
            <person name="Liu Y.-S."/>
            <person name="Moore S.M."/>
            <person name="Muzny D."/>
            <person name="Nazareth L.V."/>
            <person name="Ngo D.N."/>
            <person name="Okwuonu G.O."/>
            <person name="Pai G."/>
            <person name="Parker D."/>
            <person name="Paul H.A."/>
            <person name="Pfannkoch C."/>
            <person name="Pohl C.S."/>
            <person name="Rogers Y.-H.C."/>
            <person name="Ruiz S.J."/>
            <person name="Sabo A."/>
            <person name="Santibanez J."/>
            <person name="Schneider B.W."/>
            <person name="Smith S.M."/>
            <person name="Sodergren E."/>
            <person name="Svatek A.F."/>
            <person name="Utterback T.R."/>
            <person name="Vattathil S."/>
            <person name="Warren W."/>
            <person name="White C.S."/>
            <person name="Chinwalla A.T."/>
            <person name="Feng Y."/>
            <person name="Halpern A.L."/>
            <person name="Hillier L.W."/>
            <person name="Huang X."/>
            <person name="Minx P."/>
            <person name="Nelson J.O."/>
            <person name="Pepin K.H."/>
            <person name="Qin X."/>
            <person name="Sutton G.G."/>
            <person name="Venter E."/>
            <person name="Walenz B.P."/>
            <person name="Wallis J.W."/>
            <person name="Worley K.C."/>
            <person name="Yang S.-P."/>
            <person name="Jones S.M."/>
            <person name="Marra M.A."/>
            <person name="Rocchi M."/>
            <person name="Schein J.E."/>
            <person name="Baertsch R."/>
            <person name="Clarke L."/>
            <person name="Csuros M."/>
            <person name="Glasscock J."/>
            <person name="Harris R.A."/>
            <person name="Havlak P."/>
            <person name="Jackson A.R."/>
            <person name="Jiang H."/>
            <person name="Liu Y."/>
            <person name="Messina D.N."/>
            <person name="Shen Y."/>
            <person name="Song H.X.-Z."/>
            <person name="Wylie T."/>
            <person name="Zhang L."/>
            <person name="Birney E."/>
            <person name="Han K."/>
            <person name="Konkel M.K."/>
            <person name="Lee J."/>
            <person name="Smit A.F.A."/>
            <person name="Ullmer B."/>
            <person name="Wang H."/>
            <person name="Xing J."/>
            <person name="Burhans R."/>
            <person name="Cheng Z."/>
            <person name="Karro J.E."/>
            <person name="Ma J."/>
            <person name="Raney B."/>
            <person name="She X."/>
            <person name="Cox M.J."/>
            <person name="Demuth J.P."/>
            <person name="Dumas L.J."/>
            <person name="Han S.-G."/>
            <person name="Hopkins J."/>
            <person name="Karimpour-Fard A."/>
            <person name="Kim Y.H."/>
            <person name="Pollack J.R."/>
            <person name="Vinar T."/>
            <person name="Addo-Quaye C."/>
            <person name="Degenhardt J."/>
            <person name="Denby A."/>
            <person name="Hubisz M.J."/>
            <person name="Indap A."/>
            <person name="Kosiol C."/>
            <person name="Lahn B.T."/>
            <person name="Lawson H.A."/>
            <person name="Marklein A."/>
            <person name="Nielsen R."/>
            <person name="Vallender E.J."/>
            <person name="Clark A.G."/>
            <person name="Ferguson B."/>
            <person name="Hernandez R.D."/>
            <person name="Hirani K."/>
            <person name="Kehrer-Sawatzki H."/>
            <person name="Kolb J."/>
            <person name="Patil S."/>
            <person name="Pu L.-L."/>
            <person name="Ren Y."/>
            <person name="Smith D.G."/>
            <person name="Wheeler D.A."/>
            <person name="Schenck I."/>
            <person name="Ball E.V."/>
            <person name="Chen R."/>
            <person name="Cooper D.N."/>
            <person name="Giardine B."/>
            <person name="Hsu F."/>
            <person name="Kent W.J."/>
            <person name="Lesk A."/>
            <person name="Nelson D.L."/>
            <person name="O'brien W.E."/>
            <person name="Pruefer K."/>
            <person name="Stenson P.D."/>
            <person name="Wallace J.C."/>
            <person name="Ke H."/>
            <person name="Liu X.-M."/>
            <person name="Wang P."/>
            <person name="Xiang A.P."/>
            <person name="Yang F."/>
            <person name="Barber G.P."/>
            <person name="Haussler D."/>
            <person name="Karolchik D."/>
            <person name="Kern A.D."/>
            <person name="Kuhn R.M."/>
            <person name="Smith K.E."/>
            <person name="Zwieg A.S."/>
        </authorList>
    </citation>
    <scope>NUCLEOTIDE SEQUENCE [LARGE SCALE GENOMIC DNA]</scope>
    <source>
        <strain evidence="2">17573</strain>
    </source>
</reference>
<dbReference type="PANTHER" id="PTHR46254">
    <property type="entry name" value="PROTEIN GVQW1-RELATED"/>
    <property type="match status" value="1"/>
</dbReference>
<evidence type="ECO:0000313" key="2">
    <source>
        <dbReference type="Proteomes" id="UP000006718"/>
    </source>
</evidence>
<protein>
    <submittedName>
        <fullName evidence="1">Uncharacterized protein</fullName>
    </submittedName>
</protein>
<name>A0A5F7ZJG0_MACMU</name>
<proteinExistence type="predicted"/>
<keyword evidence="2" id="KW-1185">Reference proteome</keyword>
<dbReference type="VEuPathDB" id="HostDB:ENSMMUG00000061908"/>
<dbReference type="GeneTree" id="ENSGT00940000161627"/>
<accession>A0A5F7ZJG0</accession>
<dbReference type="Ensembl" id="ENSMMUT00000083906.1">
    <property type="protein sequence ID" value="ENSMMUP00000064772.1"/>
    <property type="gene ID" value="ENSMMUG00000061908.1"/>
</dbReference>
<dbReference type="InParanoid" id="A0A5F7ZJG0"/>
<reference evidence="1" key="3">
    <citation type="submission" date="2025-08" db="UniProtKB">
        <authorList>
            <consortium name="Ensembl"/>
        </authorList>
    </citation>
    <scope>IDENTIFICATION</scope>
    <source>
        <strain evidence="1">17573</strain>
    </source>
</reference>
<dbReference type="Proteomes" id="UP000006718">
    <property type="component" value="Chromosome 20"/>
</dbReference>